<gene>
    <name evidence="1" type="ORF">DEBURN_LOCUS828</name>
</gene>
<proteinExistence type="predicted"/>
<accession>A0A9N8UYX7</accession>
<keyword evidence="2" id="KW-1185">Reference proteome</keyword>
<dbReference type="OrthoDB" id="10376354at2759"/>
<reference evidence="1" key="1">
    <citation type="submission" date="2021-06" db="EMBL/GenBank/DDBJ databases">
        <authorList>
            <person name="Kallberg Y."/>
            <person name="Tangrot J."/>
            <person name="Rosling A."/>
        </authorList>
    </citation>
    <scope>NUCLEOTIDE SEQUENCE</scope>
    <source>
        <strain evidence="1">AZ414A</strain>
    </source>
</reference>
<dbReference type="EMBL" id="CAJVPK010000030">
    <property type="protein sequence ID" value="CAG8435150.1"/>
    <property type="molecule type" value="Genomic_DNA"/>
</dbReference>
<dbReference type="Proteomes" id="UP000789706">
    <property type="component" value="Unassembled WGS sequence"/>
</dbReference>
<name>A0A9N8UYX7_9GLOM</name>
<protein>
    <submittedName>
        <fullName evidence="1">2357_t:CDS:1</fullName>
    </submittedName>
</protein>
<dbReference type="AlphaFoldDB" id="A0A9N8UYX7"/>
<organism evidence="1 2">
    <name type="scientific">Diversispora eburnea</name>
    <dbReference type="NCBI Taxonomy" id="1213867"/>
    <lineage>
        <taxon>Eukaryota</taxon>
        <taxon>Fungi</taxon>
        <taxon>Fungi incertae sedis</taxon>
        <taxon>Mucoromycota</taxon>
        <taxon>Glomeromycotina</taxon>
        <taxon>Glomeromycetes</taxon>
        <taxon>Diversisporales</taxon>
        <taxon>Diversisporaceae</taxon>
        <taxon>Diversispora</taxon>
    </lineage>
</organism>
<evidence type="ECO:0000313" key="2">
    <source>
        <dbReference type="Proteomes" id="UP000789706"/>
    </source>
</evidence>
<evidence type="ECO:0000313" key="1">
    <source>
        <dbReference type="EMBL" id="CAG8435150.1"/>
    </source>
</evidence>
<comment type="caution">
    <text evidence="1">The sequence shown here is derived from an EMBL/GenBank/DDBJ whole genome shotgun (WGS) entry which is preliminary data.</text>
</comment>
<sequence>MVGSRTLPFLVERDSDRYPFWNTHTREISMRLWSPDSDNPMNSTNPMPVLDINFKISDPDTTTEDLLSVVVKKKDLKSNQEQEKMGKIQSRDFYKQRSKHFSFLRSIKTSEKLPIIKHSFKIARDKLNEFHICIPISCKKITKENNDIISLDPGFRTFMTGCNEKSTAKP</sequence>